<evidence type="ECO:0000256" key="7">
    <source>
        <dbReference type="SAM" id="MobiDB-lite"/>
    </source>
</evidence>
<name>A0AAU9IQ76_9CILI</name>
<dbReference type="PANTHER" id="PTHR12801:SF115">
    <property type="entry name" value="FI18136P1-RELATED"/>
    <property type="match status" value="1"/>
</dbReference>
<dbReference type="InterPro" id="IPR013520">
    <property type="entry name" value="Ribonucl_H"/>
</dbReference>
<gene>
    <name evidence="9" type="ORF">BSTOLATCC_MIC14620</name>
</gene>
<feature type="compositionally biased region" description="Basic and acidic residues" evidence="7">
    <location>
        <begin position="1"/>
        <end position="14"/>
    </location>
</feature>
<dbReference type="GO" id="GO:0003676">
    <property type="term" value="F:nucleic acid binding"/>
    <property type="evidence" value="ECO:0007669"/>
    <property type="project" value="InterPro"/>
</dbReference>
<keyword evidence="6" id="KW-0539">Nucleus</keyword>
<keyword evidence="10" id="KW-1185">Reference proteome</keyword>
<evidence type="ECO:0000256" key="4">
    <source>
        <dbReference type="ARBA" id="ARBA00022801"/>
    </source>
</evidence>
<reference evidence="9" key="1">
    <citation type="submission" date="2021-09" db="EMBL/GenBank/DDBJ databases">
        <authorList>
            <consortium name="AG Swart"/>
            <person name="Singh M."/>
            <person name="Singh A."/>
            <person name="Seah K."/>
            <person name="Emmerich C."/>
        </authorList>
    </citation>
    <scope>NUCLEOTIDE SEQUENCE</scope>
    <source>
        <strain evidence="9">ATCC30299</strain>
    </source>
</reference>
<comment type="similarity">
    <text evidence="2">Belongs to the REXO1/REXO3 family.</text>
</comment>
<evidence type="ECO:0000256" key="1">
    <source>
        <dbReference type="ARBA" id="ARBA00004123"/>
    </source>
</evidence>
<dbReference type="GO" id="GO:0005634">
    <property type="term" value="C:nucleus"/>
    <property type="evidence" value="ECO:0007669"/>
    <property type="project" value="UniProtKB-SubCell"/>
</dbReference>
<evidence type="ECO:0000313" key="9">
    <source>
        <dbReference type="EMBL" id="CAG9315876.1"/>
    </source>
</evidence>
<evidence type="ECO:0000256" key="2">
    <source>
        <dbReference type="ARBA" id="ARBA00006357"/>
    </source>
</evidence>
<dbReference type="AlphaFoldDB" id="A0AAU9IQ76"/>
<protein>
    <recommendedName>
        <fullName evidence="8">Exonuclease domain-containing protein</fullName>
    </recommendedName>
</protein>
<comment type="subcellular location">
    <subcellularLocation>
        <location evidence="1">Nucleus</location>
    </subcellularLocation>
</comment>
<dbReference type="PANTHER" id="PTHR12801">
    <property type="entry name" value="RNA EXONUCLEASE REXO1 / RECO3 FAMILY MEMBER-RELATED"/>
    <property type="match status" value="1"/>
</dbReference>
<proteinExistence type="inferred from homology"/>
<dbReference type="Proteomes" id="UP001162131">
    <property type="component" value="Unassembled WGS sequence"/>
</dbReference>
<evidence type="ECO:0000256" key="6">
    <source>
        <dbReference type="ARBA" id="ARBA00023242"/>
    </source>
</evidence>
<evidence type="ECO:0000256" key="3">
    <source>
        <dbReference type="ARBA" id="ARBA00022722"/>
    </source>
</evidence>
<feature type="region of interest" description="Disordered" evidence="7">
    <location>
        <begin position="1"/>
        <end position="21"/>
    </location>
</feature>
<sequence length="500" mass="56712">MIKTDELPQKREADSEIPAALKKKKTKDSKLVSKFTLKPQHTSPCLSDIHNLLLWILSETRGTMPKWVFVQNKNLINQVVLLFLPGLDLCVLNEHSDHAPFLSALTKRHDISTVLRHGKRQINGKYIHTVIVNQKSIKCKVDHGLEKIGIEGYLMTENQLLANNYEIQEYEGWVTTGCNKNAVPIIALDCEMVRTQQGLELARVSIVDADSKIIYDKYVKPSSQILDYLTPFSGITPEILENINITLPQVQQEILGIVSSDTIICGHSLENDLRVLKLIHYKIIDTSVIYPHPTLGFKYSLKSLAAKYLRKNIQNGSHDSGEDAAAALELVTMKLCHGPSFGIPDIKYIDSNLFEDIAYEGKKSVMVGIIGKNELIAGNLSVDYSGKIDKYFSKNYALIVSEWREIIENKSFQHRERDIPRIISEWDTKLKELVKTAPPNTAFMIMSGEGDVHLAAENDEQRSKHQETWTSEQEIEWNKLQFNLNKTFGILFCPNQVKLE</sequence>
<dbReference type="EMBL" id="CAJZBQ010000014">
    <property type="protein sequence ID" value="CAG9315876.1"/>
    <property type="molecule type" value="Genomic_DNA"/>
</dbReference>
<evidence type="ECO:0000259" key="8">
    <source>
        <dbReference type="SMART" id="SM00479"/>
    </source>
</evidence>
<keyword evidence="5" id="KW-0269">Exonuclease</keyword>
<comment type="caution">
    <text evidence="9">The sequence shown here is derived from an EMBL/GenBank/DDBJ whole genome shotgun (WGS) entry which is preliminary data.</text>
</comment>
<dbReference type="InterPro" id="IPR012337">
    <property type="entry name" value="RNaseH-like_sf"/>
</dbReference>
<dbReference type="FunFam" id="3.30.420.10:FF:000031">
    <property type="entry name" value="RNA exonuclease 1"/>
    <property type="match status" value="1"/>
</dbReference>
<dbReference type="Pfam" id="PF00929">
    <property type="entry name" value="RNase_T"/>
    <property type="match status" value="1"/>
</dbReference>
<dbReference type="InterPro" id="IPR034922">
    <property type="entry name" value="REX1-like_exo"/>
</dbReference>
<evidence type="ECO:0000313" key="10">
    <source>
        <dbReference type="Proteomes" id="UP001162131"/>
    </source>
</evidence>
<dbReference type="SUPFAM" id="SSF53098">
    <property type="entry name" value="Ribonuclease H-like"/>
    <property type="match status" value="1"/>
</dbReference>
<dbReference type="InterPro" id="IPR047021">
    <property type="entry name" value="REXO1/3/4-like"/>
</dbReference>
<dbReference type="CDD" id="cd06145">
    <property type="entry name" value="REX1_like"/>
    <property type="match status" value="1"/>
</dbReference>
<accession>A0AAU9IQ76</accession>
<feature type="domain" description="Exonuclease" evidence="8">
    <location>
        <begin position="184"/>
        <end position="340"/>
    </location>
</feature>
<dbReference type="GO" id="GO:0004527">
    <property type="term" value="F:exonuclease activity"/>
    <property type="evidence" value="ECO:0007669"/>
    <property type="project" value="UniProtKB-KW"/>
</dbReference>
<keyword evidence="4" id="KW-0378">Hydrolase</keyword>
<dbReference type="InterPro" id="IPR036397">
    <property type="entry name" value="RNaseH_sf"/>
</dbReference>
<dbReference type="SMART" id="SM00479">
    <property type="entry name" value="EXOIII"/>
    <property type="match status" value="1"/>
</dbReference>
<keyword evidence="3" id="KW-0540">Nuclease</keyword>
<dbReference type="GO" id="GO:0010629">
    <property type="term" value="P:negative regulation of gene expression"/>
    <property type="evidence" value="ECO:0007669"/>
    <property type="project" value="UniProtKB-ARBA"/>
</dbReference>
<organism evidence="9 10">
    <name type="scientific">Blepharisma stoltei</name>
    <dbReference type="NCBI Taxonomy" id="1481888"/>
    <lineage>
        <taxon>Eukaryota</taxon>
        <taxon>Sar</taxon>
        <taxon>Alveolata</taxon>
        <taxon>Ciliophora</taxon>
        <taxon>Postciliodesmatophora</taxon>
        <taxon>Heterotrichea</taxon>
        <taxon>Heterotrichida</taxon>
        <taxon>Blepharismidae</taxon>
        <taxon>Blepharisma</taxon>
    </lineage>
</organism>
<evidence type="ECO:0000256" key="5">
    <source>
        <dbReference type="ARBA" id="ARBA00022839"/>
    </source>
</evidence>
<dbReference type="Gene3D" id="3.30.420.10">
    <property type="entry name" value="Ribonuclease H-like superfamily/Ribonuclease H"/>
    <property type="match status" value="1"/>
</dbReference>